<dbReference type="NCBIfam" id="TIGR03568">
    <property type="entry name" value="NeuC_NnaA"/>
    <property type="match status" value="1"/>
</dbReference>
<dbReference type="InterPro" id="IPR003331">
    <property type="entry name" value="UDP_GlcNAc_Epimerase_2_dom"/>
</dbReference>
<dbReference type="STRING" id="1073996.SAMN05444271_1569"/>
<dbReference type="Gene3D" id="3.40.50.2000">
    <property type="entry name" value="Glycogen Phosphorylase B"/>
    <property type="match status" value="2"/>
</dbReference>
<evidence type="ECO:0000313" key="2">
    <source>
        <dbReference type="EMBL" id="SEJ36086.1"/>
    </source>
</evidence>
<accession>A0A1H6Y6J3</accession>
<dbReference type="EMBL" id="FNYR01000056">
    <property type="protein sequence ID" value="SEJ36086.1"/>
    <property type="molecule type" value="Genomic_DNA"/>
</dbReference>
<sequence>MCYELQAQELACLVYRNHTMKRDIVVLTGTRAEYGLLRSSMEAIEAHDELSLSVVATGMHLSSRYGNTVDEIRNDGFSIDREVPMLVEGDTGVAMAKSLGLGTTSLADAFASINPDIVLLLGDRDEALAGVLAAAHMNIPVAHIHGGDSMHGAIIDDSIRHAITKFAHIHFPASELSASRIRKLGEEPERITVCGAPGIDDILSNDFVTPETVREQYDLDQSKPLIVMLQHPVTTQPEQAGQQAKQTLDVIDSFDAQVVIIYPNSDAGSDRIIAEIESREFGSNVRTFRSLPRGEYLGLLAGADVMVGNSSSGILEAPSFGLPAVDIGPRQEGRERGENTISVPHDTDAITDAIERSLTDEVFKKQAADGDNPYDYGGAGTRISEQLATVDITDDLLRKRLTY</sequence>
<gene>
    <name evidence="2" type="ORF">SAMN05444271_1569</name>
</gene>
<dbReference type="GO" id="GO:0006047">
    <property type="term" value="P:UDP-N-acetylglucosamine metabolic process"/>
    <property type="evidence" value="ECO:0007669"/>
    <property type="project" value="InterPro"/>
</dbReference>
<dbReference type="PANTHER" id="PTHR43174">
    <property type="entry name" value="UDP-N-ACETYLGLUCOSAMINE 2-EPIMERASE"/>
    <property type="match status" value="1"/>
</dbReference>
<dbReference type="GO" id="GO:0004553">
    <property type="term" value="F:hydrolase activity, hydrolyzing O-glycosyl compounds"/>
    <property type="evidence" value="ECO:0007669"/>
    <property type="project" value="InterPro"/>
</dbReference>
<dbReference type="InterPro" id="IPR020004">
    <property type="entry name" value="UDP-GlcNAc_Epase"/>
</dbReference>
<dbReference type="CDD" id="cd03786">
    <property type="entry name" value="GTB_UDP-GlcNAc_2-Epimerase"/>
    <property type="match status" value="1"/>
</dbReference>
<dbReference type="AlphaFoldDB" id="A0A1H6Y6J3"/>
<name>A0A1H6Y6J3_9EURY</name>
<feature type="domain" description="UDP-N-acetylglucosamine 2-epimerase" evidence="1">
    <location>
        <begin position="43"/>
        <end position="387"/>
    </location>
</feature>
<dbReference type="Pfam" id="PF02350">
    <property type="entry name" value="Epimerase_2"/>
    <property type="match status" value="1"/>
</dbReference>
<proteinExistence type="predicted"/>
<evidence type="ECO:0000313" key="3">
    <source>
        <dbReference type="Proteomes" id="UP000198888"/>
    </source>
</evidence>
<organism evidence="2 3">
    <name type="scientific">Halohasta litchfieldiae</name>
    <dbReference type="NCBI Taxonomy" id="1073996"/>
    <lineage>
        <taxon>Archaea</taxon>
        <taxon>Methanobacteriati</taxon>
        <taxon>Methanobacteriota</taxon>
        <taxon>Stenosarchaea group</taxon>
        <taxon>Halobacteria</taxon>
        <taxon>Halobacteriales</taxon>
        <taxon>Haloferacaceae</taxon>
        <taxon>Halohasta</taxon>
    </lineage>
</organism>
<reference evidence="2 3" key="1">
    <citation type="submission" date="2016-10" db="EMBL/GenBank/DDBJ databases">
        <authorList>
            <person name="de Groot N.N."/>
        </authorList>
    </citation>
    <scope>NUCLEOTIDE SEQUENCE [LARGE SCALE GENOMIC DNA]</scope>
    <source>
        <strain evidence="2 3">DSM 22187</strain>
    </source>
</reference>
<dbReference type="PANTHER" id="PTHR43174:SF3">
    <property type="entry name" value="UDP-N-ACETYLGLUCOSAMINE 2-EPIMERASE"/>
    <property type="match status" value="1"/>
</dbReference>
<keyword evidence="3" id="KW-1185">Reference proteome</keyword>
<protein>
    <submittedName>
        <fullName evidence="2">UDP-N-acetylglucosamine 2-epimerase (Non-hydrolysing)/GDP/UDP-N,N'-diacetylbacillosamine 2-epimerase (Hydrolysing)</fullName>
    </submittedName>
</protein>
<dbReference type="SUPFAM" id="SSF53756">
    <property type="entry name" value="UDP-Glycosyltransferase/glycogen phosphorylase"/>
    <property type="match status" value="1"/>
</dbReference>
<dbReference type="InterPro" id="IPR029767">
    <property type="entry name" value="WecB-like"/>
</dbReference>
<dbReference type="Proteomes" id="UP000198888">
    <property type="component" value="Unassembled WGS sequence"/>
</dbReference>
<evidence type="ECO:0000259" key="1">
    <source>
        <dbReference type="Pfam" id="PF02350"/>
    </source>
</evidence>